<sequence length="115" mass="12468">MATQLNQDPQQLLVNTLQRLQQGAERIAPVGDLIDQWSQALGEGNQTLENIADELYALKRSLTEGKAPQIAGSLHTLSKLTKQAAHESNDVGLVGQLNQLAEVLDDVSARIAQSR</sequence>
<protein>
    <submittedName>
        <fullName evidence="1">Uncharacterized protein</fullName>
    </submittedName>
</protein>
<evidence type="ECO:0000313" key="1">
    <source>
        <dbReference type="EMBL" id="MFD2570148.1"/>
    </source>
</evidence>
<comment type="caution">
    <text evidence="1">The sequence shown here is derived from an EMBL/GenBank/DDBJ whole genome shotgun (WGS) entry which is preliminary data.</text>
</comment>
<organism evidence="1 2">
    <name type="scientific">Spirosoma soli</name>
    <dbReference type="NCBI Taxonomy" id="1770529"/>
    <lineage>
        <taxon>Bacteria</taxon>
        <taxon>Pseudomonadati</taxon>
        <taxon>Bacteroidota</taxon>
        <taxon>Cytophagia</taxon>
        <taxon>Cytophagales</taxon>
        <taxon>Cytophagaceae</taxon>
        <taxon>Spirosoma</taxon>
    </lineage>
</organism>
<evidence type="ECO:0000313" key="2">
    <source>
        <dbReference type="Proteomes" id="UP001597469"/>
    </source>
</evidence>
<dbReference type="Proteomes" id="UP001597469">
    <property type="component" value="Unassembled WGS sequence"/>
</dbReference>
<dbReference type="RefSeq" id="WP_381520379.1">
    <property type="nucleotide sequence ID" value="NZ_JBHULN010000002.1"/>
</dbReference>
<name>A0ABW5M201_9BACT</name>
<dbReference type="EMBL" id="JBHULN010000002">
    <property type="protein sequence ID" value="MFD2570148.1"/>
    <property type="molecule type" value="Genomic_DNA"/>
</dbReference>
<gene>
    <name evidence="1" type="ORF">ACFSUS_05840</name>
</gene>
<accession>A0ABW5M201</accession>
<proteinExistence type="predicted"/>
<reference evidence="2" key="1">
    <citation type="journal article" date="2019" name="Int. J. Syst. Evol. Microbiol.">
        <title>The Global Catalogue of Microorganisms (GCM) 10K type strain sequencing project: providing services to taxonomists for standard genome sequencing and annotation.</title>
        <authorList>
            <consortium name="The Broad Institute Genomics Platform"/>
            <consortium name="The Broad Institute Genome Sequencing Center for Infectious Disease"/>
            <person name="Wu L."/>
            <person name="Ma J."/>
        </authorList>
    </citation>
    <scope>NUCLEOTIDE SEQUENCE [LARGE SCALE GENOMIC DNA]</scope>
    <source>
        <strain evidence="2">KCTC 42805</strain>
    </source>
</reference>
<keyword evidence="2" id="KW-1185">Reference proteome</keyword>